<keyword evidence="2" id="KW-1185">Reference proteome</keyword>
<dbReference type="Proteomes" id="UP000299102">
    <property type="component" value="Unassembled WGS sequence"/>
</dbReference>
<protein>
    <submittedName>
        <fullName evidence="1">Uncharacterized protein</fullName>
    </submittedName>
</protein>
<evidence type="ECO:0000313" key="2">
    <source>
        <dbReference type="Proteomes" id="UP000299102"/>
    </source>
</evidence>
<evidence type="ECO:0000313" key="1">
    <source>
        <dbReference type="EMBL" id="GBP31080.1"/>
    </source>
</evidence>
<sequence>MSDYHWTPTFCVYKENGYTFFWIHLDPPGLELSSHLIDGLLETAQKTDRSIVSWEFARFPRLKDADYLGFFSDGKEETVFKASIKYCNQK</sequence>
<proteinExistence type="predicted"/>
<organism evidence="1 2">
    <name type="scientific">Eumeta variegata</name>
    <name type="common">Bagworm moth</name>
    <name type="synonym">Eumeta japonica</name>
    <dbReference type="NCBI Taxonomy" id="151549"/>
    <lineage>
        <taxon>Eukaryota</taxon>
        <taxon>Metazoa</taxon>
        <taxon>Ecdysozoa</taxon>
        <taxon>Arthropoda</taxon>
        <taxon>Hexapoda</taxon>
        <taxon>Insecta</taxon>
        <taxon>Pterygota</taxon>
        <taxon>Neoptera</taxon>
        <taxon>Endopterygota</taxon>
        <taxon>Lepidoptera</taxon>
        <taxon>Glossata</taxon>
        <taxon>Ditrysia</taxon>
        <taxon>Tineoidea</taxon>
        <taxon>Psychidae</taxon>
        <taxon>Oiketicinae</taxon>
        <taxon>Eumeta</taxon>
    </lineage>
</organism>
<dbReference type="EMBL" id="BGZK01000241">
    <property type="protein sequence ID" value="GBP31080.1"/>
    <property type="molecule type" value="Genomic_DNA"/>
</dbReference>
<gene>
    <name evidence="1" type="ORF">EVAR_77375_1</name>
</gene>
<comment type="caution">
    <text evidence="1">The sequence shown here is derived from an EMBL/GenBank/DDBJ whole genome shotgun (WGS) entry which is preliminary data.</text>
</comment>
<dbReference type="AlphaFoldDB" id="A0A4C1UXV0"/>
<accession>A0A4C1UXV0</accession>
<reference evidence="1 2" key="1">
    <citation type="journal article" date="2019" name="Commun. Biol.">
        <title>The bagworm genome reveals a unique fibroin gene that provides high tensile strength.</title>
        <authorList>
            <person name="Kono N."/>
            <person name="Nakamura H."/>
            <person name="Ohtoshi R."/>
            <person name="Tomita M."/>
            <person name="Numata K."/>
            <person name="Arakawa K."/>
        </authorList>
    </citation>
    <scope>NUCLEOTIDE SEQUENCE [LARGE SCALE GENOMIC DNA]</scope>
</reference>
<name>A0A4C1UXV0_EUMVA</name>